<dbReference type="Gene3D" id="3.40.1190.20">
    <property type="match status" value="1"/>
</dbReference>
<dbReference type="InterPro" id="IPR029056">
    <property type="entry name" value="Ribokinase-like"/>
</dbReference>
<dbReference type="InterPro" id="IPR050306">
    <property type="entry name" value="PfkB_Carbo_kinase"/>
</dbReference>
<dbReference type="OrthoDB" id="9808601at2"/>
<feature type="domain" description="Carbohydrate kinase PfkB" evidence="5">
    <location>
        <begin position="18"/>
        <end position="308"/>
    </location>
</feature>
<dbReference type="GO" id="GO:0042840">
    <property type="term" value="P:D-glucuronate catabolic process"/>
    <property type="evidence" value="ECO:0007669"/>
    <property type="project" value="TreeGrafter"/>
</dbReference>
<gene>
    <name evidence="6" type="ORF">CTB96_20240</name>
</gene>
<dbReference type="SUPFAM" id="SSF53613">
    <property type="entry name" value="Ribokinase-like"/>
    <property type="match status" value="1"/>
</dbReference>
<dbReference type="Pfam" id="PF00294">
    <property type="entry name" value="PfkB"/>
    <property type="match status" value="1"/>
</dbReference>
<evidence type="ECO:0000256" key="1">
    <source>
        <dbReference type="ARBA" id="ARBA00010688"/>
    </source>
</evidence>
<evidence type="ECO:0000259" key="5">
    <source>
        <dbReference type="Pfam" id="PF00294"/>
    </source>
</evidence>
<dbReference type="PANTHER" id="PTHR43085">
    <property type="entry name" value="HEXOKINASE FAMILY MEMBER"/>
    <property type="match status" value="1"/>
</dbReference>
<protein>
    <submittedName>
        <fullName evidence="6">Carbohydrate kinase</fullName>
    </submittedName>
</protein>
<evidence type="ECO:0000256" key="3">
    <source>
        <dbReference type="ARBA" id="ARBA00022777"/>
    </source>
</evidence>
<comment type="similarity">
    <text evidence="1">Belongs to the carbohydrate kinase PfkB family.</text>
</comment>
<evidence type="ECO:0000313" key="7">
    <source>
        <dbReference type="Proteomes" id="UP000246722"/>
    </source>
</evidence>
<keyword evidence="2" id="KW-0808">Transferase</keyword>
<dbReference type="GO" id="GO:0006974">
    <property type="term" value="P:DNA damage response"/>
    <property type="evidence" value="ECO:0007669"/>
    <property type="project" value="TreeGrafter"/>
</dbReference>
<dbReference type="InterPro" id="IPR011611">
    <property type="entry name" value="PfkB_dom"/>
</dbReference>
<dbReference type="GO" id="GO:0008673">
    <property type="term" value="F:2-dehydro-3-deoxygluconokinase activity"/>
    <property type="evidence" value="ECO:0007669"/>
    <property type="project" value="TreeGrafter"/>
</dbReference>
<evidence type="ECO:0000313" key="6">
    <source>
        <dbReference type="EMBL" id="PXA65792.1"/>
    </source>
</evidence>
<dbReference type="CDD" id="cd01166">
    <property type="entry name" value="KdgK"/>
    <property type="match status" value="1"/>
</dbReference>
<feature type="region of interest" description="Disordered" evidence="4">
    <location>
        <begin position="313"/>
        <end position="344"/>
    </location>
</feature>
<dbReference type="EMBL" id="QHLY01000013">
    <property type="protein sequence ID" value="PXA65792.1"/>
    <property type="molecule type" value="Genomic_DNA"/>
</dbReference>
<dbReference type="Proteomes" id="UP000246722">
    <property type="component" value="Unassembled WGS sequence"/>
</dbReference>
<feature type="compositionally biased region" description="Basic and acidic residues" evidence="4">
    <location>
        <begin position="335"/>
        <end position="344"/>
    </location>
</feature>
<sequence length="344" mass="35681">MTASQTAASQTASDQPAVVCFGETMGMFTPTSSAPLNTAAGFTLGTGGAESNVAMHLAELGHQVAWASAVGTDPVGTKIIDALAAAGVDTRWVGRTADLPTGLYLKEPDTGSGAHVFYYRQGSAASALKIADAVGWPLAGARWIHTTGITPALSASCAELVEHVLDHAHEWGASVSFDINFRPGLWPVSEAAPRLLALAAKATVVLVGLDEAETLWGSVTSADVRALLPNVQYLVVKDGSIDATEFSLNSDGTDTITVVPARKVDVVEPVGAGDAFAAGYLSSLITAETSADRLARGHSRAAWALGSRQDFRPGLGQRMSADEPHAAGDTSGTSDNDRELELRR</sequence>
<dbReference type="PANTHER" id="PTHR43085:SF15">
    <property type="entry name" value="2-DEHYDRO-3-DEOXYGLUCONOKINASE"/>
    <property type="match status" value="1"/>
</dbReference>
<evidence type="ECO:0000256" key="2">
    <source>
        <dbReference type="ARBA" id="ARBA00022679"/>
    </source>
</evidence>
<accession>A0A317ZJW2</accession>
<evidence type="ECO:0000256" key="4">
    <source>
        <dbReference type="SAM" id="MobiDB-lite"/>
    </source>
</evidence>
<proteinExistence type="inferred from homology"/>
<dbReference type="GO" id="GO:0005829">
    <property type="term" value="C:cytosol"/>
    <property type="evidence" value="ECO:0007669"/>
    <property type="project" value="TreeGrafter"/>
</dbReference>
<dbReference type="AlphaFoldDB" id="A0A317ZJW2"/>
<comment type="caution">
    <text evidence="6">The sequence shown here is derived from an EMBL/GenBank/DDBJ whole genome shotgun (WGS) entry which is preliminary data.</text>
</comment>
<reference evidence="6 7" key="1">
    <citation type="submission" date="2018-05" db="EMBL/GenBank/DDBJ databases">
        <title>Genetic diversity of glacier-inhabiting Cryobacterium bacteria in China and description of Cryobacterium mengkeensis sp. nov. and Arthrobacter glacialis sp. nov.</title>
        <authorList>
            <person name="Liu Q."/>
            <person name="Xin Y.-H."/>
        </authorList>
    </citation>
    <scope>NUCLEOTIDE SEQUENCE [LARGE SCALE GENOMIC DNA]</scope>
    <source>
        <strain evidence="6 7">SK-1</strain>
    </source>
</reference>
<name>A0A317ZJW2_9MICO</name>
<dbReference type="GO" id="GO:0019698">
    <property type="term" value="P:D-galacturonate catabolic process"/>
    <property type="evidence" value="ECO:0007669"/>
    <property type="project" value="TreeGrafter"/>
</dbReference>
<organism evidence="6 7">
    <name type="scientific">Cryobacterium arcticum</name>
    <dbReference type="NCBI Taxonomy" id="670052"/>
    <lineage>
        <taxon>Bacteria</taxon>
        <taxon>Bacillati</taxon>
        <taxon>Actinomycetota</taxon>
        <taxon>Actinomycetes</taxon>
        <taxon>Micrococcales</taxon>
        <taxon>Microbacteriaceae</taxon>
        <taxon>Cryobacterium</taxon>
    </lineage>
</organism>
<keyword evidence="7" id="KW-1185">Reference proteome</keyword>
<keyword evidence="3 6" id="KW-0418">Kinase</keyword>